<proteinExistence type="predicted"/>
<sequence>MYLTKDELKTVATKEVIDLITQGDEQIVTEIIAESIDLMASYLYKYYDTEAIFAKEGDERSKILLKYLKDIVIHEIYIRRSKTLNQVVKLRYDEAMLWLEKIAKGEIEVALPKRLKDTDGDGTPDTPTPFMKLGGRKTYKNHW</sequence>
<dbReference type="Pfam" id="PF07030">
    <property type="entry name" value="Phage_Mu_Gp36"/>
    <property type="match status" value="1"/>
</dbReference>
<protein>
    <submittedName>
        <fullName evidence="1">Uncharacterized protein DUF1320</fullName>
    </submittedName>
</protein>
<gene>
    <name evidence="1" type="ORF">C8P65_102132</name>
</gene>
<evidence type="ECO:0000313" key="2">
    <source>
        <dbReference type="Proteomes" id="UP000243985"/>
    </source>
</evidence>
<accession>A0A2T5XXB1</accession>
<comment type="caution">
    <text evidence="1">The sequence shown here is derived from an EMBL/GenBank/DDBJ whole genome shotgun (WGS) entry which is preliminary data.</text>
</comment>
<dbReference type="Proteomes" id="UP000243985">
    <property type="component" value="Unassembled WGS sequence"/>
</dbReference>
<reference evidence="1 2" key="1">
    <citation type="submission" date="2018-04" db="EMBL/GenBank/DDBJ databases">
        <title>Genomic Encyclopedia of Archaeal and Bacterial Type Strains, Phase II (KMG-II): from individual species to whole genera.</title>
        <authorList>
            <person name="Goeker M."/>
        </authorList>
    </citation>
    <scope>NUCLEOTIDE SEQUENCE [LARGE SCALE GENOMIC DNA]</scope>
    <source>
        <strain evidence="1 2">DSM 22902</strain>
    </source>
</reference>
<dbReference type="InterPro" id="IPR009752">
    <property type="entry name" value="Phage_Mu_GpJ"/>
</dbReference>
<dbReference type="AlphaFoldDB" id="A0A2T5XXB1"/>
<name>A0A2T5XXB1_9FLAO</name>
<evidence type="ECO:0000313" key="1">
    <source>
        <dbReference type="EMBL" id="PTX08090.1"/>
    </source>
</evidence>
<dbReference type="EMBL" id="QBKG01000002">
    <property type="protein sequence ID" value="PTX08090.1"/>
    <property type="molecule type" value="Genomic_DNA"/>
</dbReference>
<dbReference type="RefSeq" id="WP_107781373.1">
    <property type="nucleotide sequence ID" value="NZ_QBKG01000002.1"/>
</dbReference>
<dbReference type="GeneID" id="84580106"/>
<organism evidence="1 2">
    <name type="scientific">Capnocytophaga leadbetteri</name>
    <dbReference type="NCBI Taxonomy" id="327575"/>
    <lineage>
        <taxon>Bacteria</taxon>
        <taxon>Pseudomonadati</taxon>
        <taxon>Bacteroidota</taxon>
        <taxon>Flavobacteriia</taxon>
        <taxon>Flavobacteriales</taxon>
        <taxon>Flavobacteriaceae</taxon>
        <taxon>Capnocytophaga</taxon>
    </lineage>
</organism>